<dbReference type="SUPFAM" id="SSF53822">
    <property type="entry name" value="Periplasmic binding protein-like I"/>
    <property type="match status" value="1"/>
</dbReference>
<gene>
    <name evidence="6" type="ORF">GGR25_001169</name>
</gene>
<evidence type="ECO:0000256" key="4">
    <source>
        <dbReference type="SAM" id="SignalP"/>
    </source>
</evidence>
<evidence type="ECO:0000256" key="3">
    <source>
        <dbReference type="ARBA" id="ARBA00022729"/>
    </source>
</evidence>
<feature type="signal peptide" evidence="4">
    <location>
        <begin position="1"/>
        <end position="21"/>
    </location>
</feature>
<dbReference type="InterPro" id="IPR025997">
    <property type="entry name" value="SBP_2_dom"/>
</dbReference>
<dbReference type="AlphaFoldDB" id="A0A840AIW3"/>
<accession>A0A840AIW3</accession>
<proteinExistence type="inferred from homology"/>
<keyword evidence="3 4" id="KW-0732">Signal</keyword>
<feature type="chain" id="PRO_5032436735" evidence="4">
    <location>
        <begin position="22"/>
        <end position="331"/>
    </location>
</feature>
<dbReference type="EMBL" id="JACIDS010000002">
    <property type="protein sequence ID" value="MBB3930130.1"/>
    <property type="molecule type" value="Genomic_DNA"/>
</dbReference>
<organism evidence="6 7">
    <name type="scientific">Kaistia hirudinis</name>
    <dbReference type="NCBI Taxonomy" id="1293440"/>
    <lineage>
        <taxon>Bacteria</taxon>
        <taxon>Pseudomonadati</taxon>
        <taxon>Pseudomonadota</taxon>
        <taxon>Alphaproteobacteria</taxon>
        <taxon>Hyphomicrobiales</taxon>
        <taxon>Kaistiaceae</taxon>
        <taxon>Kaistia</taxon>
    </lineage>
</organism>
<dbReference type="Proteomes" id="UP000553963">
    <property type="component" value="Unassembled WGS sequence"/>
</dbReference>
<reference evidence="6 7" key="1">
    <citation type="submission" date="2020-08" db="EMBL/GenBank/DDBJ databases">
        <title>Genomic Encyclopedia of Type Strains, Phase IV (KMG-IV): sequencing the most valuable type-strain genomes for metagenomic binning, comparative biology and taxonomic classification.</title>
        <authorList>
            <person name="Goeker M."/>
        </authorList>
    </citation>
    <scope>NUCLEOTIDE SEQUENCE [LARGE SCALE GENOMIC DNA]</scope>
    <source>
        <strain evidence="6 7">DSM 25966</strain>
    </source>
</reference>
<keyword evidence="6" id="KW-0813">Transport</keyword>
<evidence type="ECO:0000256" key="2">
    <source>
        <dbReference type="ARBA" id="ARBA00007639"/>
    </source>
</evidence>
<evidence type="ECO:0000256" key="1">
    <source>
        <dbReference type="ARBA" id="ARBA00004196"/>
    </source>
</evidence>
<comment type="subcellular location">
    <subcellularLocation>
        <location evidence="1">Cell envelope</location>
    </subcellularLocation>
</comment>
<dbReference type="PANTHER" id="PTHR46847:SF1">
    <property type="entry name" value="D-ALLOSE-BINDING PERIPLASMIC PROTEIN-RELATED"/>
    <property type="match status" value="1"/>
</dbReference>
<feature type="domain" description="Periplasmic binding protein" evidence="5">
    <location>
        <begin position="27"/>
        <end position="271"/>
    </location>
</feature>
<evidence type="ECO:0000259" key="5">
    <source>
        <dbReference type="Pfam" id="PF13407"/>
    </source>
</evidence>
<evidence type="ECO:0000313" key="6">
    <source>
        <dbReference type="EMBL" id="MBB3930130.1"/>
    </source>
</evidence>
<dbReference type="RefSeq" id="WP_183397819.1">
    <property type="nucleotide sequence ID" value="NZ_JACIDS010000002.1"/>
</dbReference>
<dbReference type="GO" id="GO:0030313">
    <property type="term" value="C:cell envelope"/>
    <property type="evidence" value="ECO:0007669"/>
    <property type="project" value="UniProtKB-SubCell"/>
</dbReference>
<name>A0A840AIW3_9HYPH</name>
<keyword evidence="7" id="KW-1185">Reference proteome</keyword>
<dbReference type="InterPro" id="IPR028082">
    <property type="entry name" value="Peripla_BP_I"/>
</dbReference>
<keyword evidence="6" id="KW-0762">Sugar transport</keyword>
<evidence type="ECO:0000313" key="7">
    <source>
        <dbReference type="Proteomes" id="UP000553963"/>
    </source>
</evidence>
<dbReference type="CDD" id="cd01536">
    <property type="entry name" value="PBP1_ABC_sugar_binding-like"/>
    <property type="match status" value="1"/>
</dbReference>
<dbReference type="Gene3D" id="3.40.50.2300">
    <property type="match status" value="2"/>
</dbReference>
<dbReference type="PANTHER" id="PTHR46847">
    <property type="entry name" value="D-ALLOSE-BINDING PERIPLASMIC PROTEIN-RELATED"/>
    <property type="match status" value="1"/>
</dbReference>
<comment type="similarity">
    <text evidence="2">Belongs to the bacterial solute-binding protein 2 family.</text>
</comment>
<dbReference type="Pfam" id="PF13407">
    <property type="entry name" value="Peripla_BP_4"/>
    <property type="match status" value="1"/>
</dbReference>
<sequence>MLKTVLAAAAAVALATTFAQAADKPTIGLIQIDLSNPFHLGEVEGAKEAARRAGFDLVVTSGEGDVTKQIQAMENLINQGVDAISINFIDAAAFGPTMAKAAAAKIPVICLHSKIDGCAATLGFDERYTGKIVGEYAAELLKARYGEVKGEVANLQGLLGQGLNTDRSGGFTDVMAQYPGVKVVAQEPTSWDPTKAVSITENWMTAYPNLDLIYGNSDSLTVPAAGVIGRSGKQEQVMLVSVDGTEPGLNAVKDGTMKSTVLLAPQYSGFWKAYFPFLVATKKDDRTEVLIKGVLVTKDNVDKALKLASDQVSAMQTFPFEKPLADIVASY</sequence>
<dbReference type="GO" id="GO:0030246">
    <property type="term" value="F:carbohydrate binding"/>
    <property type="evidence" value="ECO:0007669"/>
    <property type="project" value="UniProtKB-ARBA"/>
</dbReference>
<comment type="caution">
    <text evidence="6">The sequence shown here is derived from an EMBL/GenBank/DDBJ whole genome shotgun (WGS) entry which is preliminary data.</text>
</comment>
<protein>
    <submittedName>
        <fullName evidence="6">ABC-type sugar transport system substrate-binding protein</fullName>
    </submittedName>
</protein>